<evidence type="ECO:0000259" key="1">
    <source>
        <dbReference type="Pfam" id="PF05175"/>
    </source>
</evidence>
<dbReference type="Pfam" id="PF05175">
    <property type="entry name" value="MTS"/>
    <property type="match status" value="1"/>
</dbReference>
<dbReference type="STRING" id="398512.Bccel_2427"/>
<keyword evidence="3" id="KW-1185">Reference proteome</keyword>
<dbReference type="GO" id="GO:0032259">
    <property type="term" value="P:methylation"/>
    <property type="evidence" value="ECO:0007669"/>
    <property type="project" value="InterPro"/>
</dbReference>
<dbReference type="PANTHER" id="PTHR47739:SF1">
    <property type="entry name" value="TRNA1(VAL) (ADENINE(37)-N6)-METHYLTRANSFERASE"/>
    <property type="match status" value="1"/>
</dbReference>
<dbReference type="CDD" id="cd02440">
    <property type="entry name" value="AdoMet_MTases"/>
    <property type="match status" value="1"/>
</dbReference>
<dbReference type="eggNOG" id="COG4123">
    <property type="taxonomic scope" value="Bacteria"/>
</dbReference>
<dbReference type="AlphaFoldDB" id="A0A0L6JN11"/>
<gene>
    <name evidence="2" type="ORF">Bccel_2427</name>
</gene>
<dbReference type="Proteomes" id="UP000036923">
    <property type="component" value="Unassembled WGS sequence"/>
</dbReference>
<dbReference type="Gene3D" id="3.40.50.150">
    <property type="entry name" value="Vaccinia Virus protein VP39"/>
    <property type="match status" value="1"/>
</dbReference>
<dbReference type="SUPFAM" id="SSF53335">
    <property type="entry name" value="S-adenosyl-L-methionine-dependent methyltransferases"/>
    <property type="match status" value="1"/>
</dbReference>
<accession>A0A0L6JN11</accession>
<dbReference type="InterPro" id="IPR029063">
    <property type="entry name" value="SAM-dependent_MTases_sf"/>
</dbReference>
<dbReference type="EMBL" id="LGTC01000001">
    <property type="protein sequence ID" value="KNY27159.1"/>
    <property type="molecule type" value="Genomic_DNA"/>
</dbReference>
<dbReference type="GO" id="GO:0003676">
    <property type="term" value="F:nucleic acid binding"/>
    <property type="evidence" value="ECO:0007669"/>
    <property type="project" value="InterPro"/>
</dbReference>
<sequence length="145" mass="15962">MILNENEAIDDLQYKGLKIIQKKDGFKFGIDAVILSNFLDVKKNDEVIDLGTGTGIIPILVAGKTQAKSVIGLEIQPDMAEMANRSVNLNSLGERVEIVCGDIKESVEHFGSSKFNIVVTNPPYTGCPKIKFLDILQHYAILNIE</sequence>
<proteinExistence type="predicted"/>
<dbReference type="GO" id="GO:0008757">
    <property type="term" value="F:S-adenosylmethionine-dependent methyltransferase activity"/>
    <property type="evidence" value="ECO:0007669"/>
    <property type="project" value="UniProtKB-ARBA"/>
</dbReference>
<dbReference type="OrthoDB" id="9777257at2"/>
<protein>
    <recommendedName>
        <fullName evidence="1">Methyltransferase small domain-containing protein</fullName>
    </recommendedName>
</protein>
<evidence type="ECO:0000313" key="3">
    <source>
        <dbReference type="Proteomes" id="UP000036923"/>
    </source>
</evidence>
<dbReference type="InterPro" id="IPR007848">
    <property type="entry name" value="Small_mtfrase_dom"/>
</dbReference>
<dbReference type="GO" id="GO:0008170">
    <property type="term" value="F:N-methyltransferase activity"/>
    <property type="evidence" value="ECO:0007669"/>
    <property type="project" value="UniProtKB-ARBA"/>
</dbReference>
<name>A0A0L6JN11_9FIRM</name>
<dbReference type="InterPro" id="IPR002052">
    <property type="entry name" value="DNA_methylase_N6_adenine_CS"/>
</dbReference>
<dbReference type="InterPro" id="IPR050210">
    <property type="entry name" value="tRNA_Adenine-N(6)_MTase"/>
</dbReference>
<feature type="domain" description="Methyltransferase small" evidence="1">
    <location>
        <begin position="34"/>
        <end position="124"/>
    </location>
</feature>
<dbReference type="PROSITE" id="PS00092">
    <property type="entry name" value="N6_MTASE"/>
    <property type="match status" value="1"/>
</dbReference>
<evidence type="ECO:0000313" key="2">
    <source>
        <dbReference type="EMBL" id="KNY27159.1"/>
    </source>
</evidence>
<organism evidence="2 3">
    <name type="scientific">Pseudobacteroides cellulosolvens ATCC 35603 = DSM 2933</name>
    <dbReference type="NCBI Taxonomy" id="398512"/>
    <lineage>
        <taxon>Bacteria</taxon>
        <taxon>Bacillati</taxon>
        <taxon>Bacillota</taxon>
        <taxon>Clostridia</taxon>
        <taxon>Eubacteriales</taxon>
        <taxon>Oscillospiraceae</taxon>
        <taxon>Pseudobacteroides</taxon>
    </lineage>
</organism>
<dbReference type="RefSeq" id="WP_081927127.1">
    <property type="nucleotide sequence ID" value="NZ_JQKC01000029.1"/>
</dbReference>
<dbReference type="PANTHER" id="PTHR47739">
    <property type="entry name" value="TRNA1(VAL) (ADENINE(37)-N6)-METHYLTRANSFERASE"/>
    <property type="match status" value="1"/>
</dbReference>
<reference evidence="3" key="1">
    <citation type="submission" date="2015-07" db="EMBL/GenBank/DDBJ databases">
        <title>Near-Complete Genome Sequence of the Cellulolytic Bacterium Bacteroides (Pseudobacteroides) cellulosolvens ATCC 35603.</title>
        <authorList>
            <person name="Dassa B."/>
            <person name="Utturkar S.M."/>
            <person name="Klingeman D.M."/>
            <person name="Hurt R.A."/>
            <person name="Keller M."/>
            <person name="Xu J."/>
            <person name="Reddy Y.H.K."/>
            <person name="Borovok I."/>
            <person name="Grinberg I.R."/>
            <person name="Lamed R."/>
            <person name="Zhivin O."/>
            <person name="Bayer E.A."/>
            <person name="Brown S.D."/>
        </authorList>
    </citation>
    <scope>NUCLEOTIDE SEQUENCE [LARGE SCALE GENOMIC DNA]</scope>
    <source>
        <strain evidence="3">DSM 2933</strain>
    </source>
</reference>
<comment type="caution">
    <text evidence="2">The sequence shown here is derived from an EMBL/GenBank/DDBJ whole genome shotgun (WGS) entry which is preliminary data.</text>
</comment>